<dbReference type="PANTHER" id="PTHR32419">
    <property type="entry name" value="GLUTATHIONYL-HYDROQUINONE REDUCTASE"/>
    <property type="match status" value="1"/>
</dbReference>
<dbReference type="InterPro" id="IPR036249">
    <property type="entry name" value="Thioredoxin-like_sf"/>
</dbReference>
<gene>
    <name evidence="2" type="ORF">IMSHALPRED_005004</name>
</gene>
<comment type="caution">
    <text evidence="2">The sequence shown here is derived from an EMBL/GenBank/DDBJ whole genome shotgun (WGS) entry which is preliminary data.</text>
</comment>
<feature type="domain" description="GST C-terminal" evidence="1">
    <location>
        <begin position="588"/>
        <end position="715"/>
    </location>
</feature>
<dbReference type="Gene3D" id="3.40.30.10">
    <property type="entry name" value="Glutaredoxin"/>
    <property type="match status" value="1"/>
</dbReference>
<proteinExistence type="predicted"/>
<evidence type="ECO:0000313" key="3">
    <source>
        <dbReference type="Proteomes" id="UP000664534"/>
    </source>
</evidence>
<evidence type="ECO:0000313" key="2">
    <source>
        <dbReference type="EMBL" id="CAF9920795.1"/>
    </source>
</evidence>
<dbReference type="Proteomes" id="UP000664534">
    <property type="component" value="Unassembled WGS sequence"/>
</dbReference>
<dbReference type="InterPro" id="IPR036282">
    <property type="entry name" value="Glutathione-S-Trfase_C_sf"/>
</dbReference>
<protein>
    <recommendedName>
        <fullName evidence="1">GST C-terminal domain-containing protein</fullName>
    </recommendedName>
</protein>
<dbReference type="PROSITE" id="PS50405">
    <property type="entry name" value="GST_CTER"/>
    <property type="match status" value="1"/>
</dbReference>
<dbReference type="SFLD" id="SFLDS00019">
    <property type="entry name" value="Glutathione_Transferase_(cytos"/>
    <property type="match status" value="1"/>
</dbReference>
<dbReference type="GO" id="GO:0005737">
    <property type="term" value="C:cytoplasm"/>
    <property type="evidence" value="ECO:0007669"/>
    <property type="project" value="TreeGrafter"/>
</dbReference>
<dbReference type="SFLD" id="SFLDG01148">
    <property type="entry name" value="Xi_(cytGST)"/>
    <property type="match status" value="1"/>
</dbReference>
<dbReference type="AlphaFoldDB" id="A0A8H3IML0"/>
<dbReference type="SFLD" id="SFLDG01206">
    <property type="entry name" value="Xi.1"/>
    <property type="match status" value="1"/>
</dbReference>
<dbReference type="InterPro" id="IPR016639">
    <property type="entry name" value="GST_Omega/GSH"/>
</dbReference>
<dbReference type="SUPFAM" id="SSF47616">
    <property type="entry name" value="GST C-terminal domain-like"/>
    <property type="match status" value="1"/>
</dbReference>
<dbReference type="Gene3D" id="1.20.1050.10">
    <property type="match status" value="1"/>
</dbReference>
<dbReference type="InterPro" id="IPR010987">
    <property type="entry name" value="Glutathione-S-Trfase_C-like"/>
</dbReference>
<name>A0A8H3IML0_9LECA</name>
<sequence>MADLTQLPYEIIAEIWRYMLEPTDVESFALVSKHLYATGRSFVEEHNKLKREFSFFETGPNTRASAPAFLLKTILLRPRVALYVTHLSIGRYQFHWQDQDGYDDEDTSYSEEWLKTGHIPYPDDDMTLFIETIRKTSFVLQKDVESWIRRVKRGDEDPILALLSLLLPKLITITLKNTAEDAKELLETIQRISRGENRTFLTCLTTVHLQVDFPFENEAKNFFWLQIFSTLPLLQSIHVKRMTISLRHIDLDDEERHFVSGNSDVTEMTFVESGVGPKMMFELLGSIKGLKNFTYVEPNEAVNEFEPFWMRSALLAHAKHSLEVLKITSSRTFGKFLGTFSDFKALRELETNIHLLVRRTKFDKLANLFPASIETIHLHIRDFHLHIRDDTGTDGLPELIETIATAKLDRLPNLKVFKLTTELEPPIHKHADEDGQFRRKPSQFRDFISSAPDSKFPPEKDRYALYLNLGCPWAHRTNLVRSLKGLESIIQLIVCGLELTKEGWLFTGRHGSDEKDPLYGFTKLQDLYKKADPSYEGRFTVPALWDKKTQTIVNNESSEIIRMFYEEFDALLPAQLREEQKPGGGFYPEHLRQEIDAMNDWVYNTVNNGVYKTGFAATQDAYEASLYPLFESLDRLEKHLGEPGHQPYLFGEHITEADIRLYPTLIRFDVAYYNIFMCNLKMIRHDYPRLSRWLRNLYWDGGKTVNGHAFRDTVSFWAYKYGYLRAKGRAEPDDRLVVPKGPVPDIQPLDDDKVTNGH</sequence>
<dbReference type="InterPro" id="IPR004045">
    <property type="entry name" value="Glutathione_S-Trfase_N"/>
</dbReference>
<dbReference type="EMBL" id="CAJPDT010000026">
    <property type="protein sequence ID" value="CAF9920795.1"/>
    <property type="molecule type" value="Genomic_DNA"/>
</dbReference>
<dbReference type="OrthoDB" id="2309723at2759"/>
<dbReference type="InterPro" id="IPR040079">
    <property type="entry name" value="Glutathione_S-Trfase"/>
</dbReference>
<dbReference type="PANTHER" id="PTHR32419:SF25">
    <property type="entry name" value="GLUTATHIONE S-TRANSFERASE (EUROFUNG)"/>
    <property type="match status" value="1"/>
</dbReference>
<dbReference type="CDD" id="cd09917">
    <property type="entry name" value="F-box_SF"/>
    <property type="match status" value="1"/>
</dbReference>
<organism evidence="2 3">
    <name type="scientific">Imshaugia aleurites</name>
    <dbReference type="NCBI Taxonomy" id="172621"/>
    <lineage>
        <taxon>Eukaryota</taxon>
        <taxon>Fungi</taxon>
        <taxon>Dikarya</taxon>
        <taxon>Ascomycota</taxon>
        <taxon>Pezizomycotina</taxon>
        <taxon>Lecanoromycetes</taxon>
        <taxon>OSLEUM clade</taxon>
        <taxon>Lecanoromycetidae</taxon>
        <taxon>Lecanorales</taxon>
        <taxon>Lecanorineae</taxon>
        <taxon>Parmeliaceae</taxon>
        <taxon>Imshaugia</taxon>
    </lineage>
</organism>
<dbReference type="Pfam" id="PF13409">
    <property type="entry name" value="GST_N_2"/>
    <property type="match status" value="1"/>
</dbReference>
<dbReference type="Pfam" id="PF13410">
    <property type="entry name" value="GST_C_2"/>
    <property type="match status" value="1"/>
</dbReference>
<evidence type="ECO:0000259" key="1">
    <source>
        <dbReference type="PROSITE" id="PS50405"/>
    </source>
</evidence>
<dbReference type="CDD" id="cd03190">
    <property type="entry name" value="GST_C_Omega_like"/>
    <property type="match status" value="1"/>
</dbReference>
<accession>A0A8H3IML0</accession>
<dbReference type="GO" id="GO:0004364">
    <property type="term" value="F:glutathione transferase activity"/>
    <property type="evidence" value="ECO:0007669"/>
    <property type="project" value="InterPro"/>
</dbReference>
<reference evidence="2" key="1">
    <citation type="submission" date="2021-03" db="EMBL/GenBank/DDBJ databases">
        <authorList>
            <person name="Tagirdzhanova G."/>
        </authorList>
    </citation>
    <scope>NUCLEOTIDE SEQUENCE</scope>
</reference>
<dbReference type="InterPro" id="IPR047047">
    <property type="entry name" value="GST_Omega-like_C"/>
</dbReference>
<keyword evidence="3" id="KW-1185">Reference proteome</keyword>
<dbReference type="SUPFAM" id="SSF52833">
    <property type="entry name" value="Thioredoxin-like"/>
    <property type="match status" value="1"/>
</dbReference>